<dbReference type="AlphaFoldDB" id="A0A391NZX8"/>
<sequence length="128" mass="13500">MEASVLEGDSDMSTRAAVTLKSTLRVSESLCSDSPPFRGSDLGPLTLSLCTSTGPVINGLVRRSKALIAVHGKIGTLRDEVKCSGNCPLSLAVDTSRQYSDGSALPLDMDWCSWPISGSEPRDSVILS</sequence>
<comment type="caution">
    <text evidence="1">The sequence shown here is derived from an EMBL/GenBank/DDBJ whole genome shotgun (WGS) entry which is preliminary data.</text>
</comment>
<accession>A0A391NZX8</accession>
<gene>
    <name evidence="1" type="ORF">KIPB_016774</name>
</gene>
<proteinExistence type="predicted"/>
<protein>
    <submittedName>
        <fullName evidence="1">Uncharacterized protein</fullName>
    </submittedName>
</protein>
<dbReference type="Proteomes" id="UP000265618">
    <property type="component" value="Unassembled WGS sequence"/>
</dbReference>
<reference evidence="1 2" key="1">
    <citation type="journal article" date="2018" name="PLoS ONE">
        <title>The draft genome of Kipferlia bialata reveals reductive genome evolution in fornicate parasites.</title>
        <authorList>
            <person name="Tanifuji G."/>
            <person name="Takabayashi S."/>
            <person name="Kume K."/>
            <person name="Takagi M."/>
            <person name="Nakayama T."/>
            <person name="Kamikawa R."/>
            <person name="Inagaki Y."/>
            <person name="Hashimoto T."/>
        </authorList>
    </citation>
    <scope>NUCLEOTIDE SEQUENCE [LARGE SCALE GENOMIC DNA]</scope>
    <source>
        <strain evidence="1">NY0173</strain>
    </source>
</reference>
<feature type="non-terminal residue" evidence="1">
    <location>
        <position position="128"/>
    </location>
</feature>
<evidence type="ECO:0000313" key="2">
    <source>
        <dbReference type="Proteomes" id="UP000265618"/>
    </source>
</evidence>
<organism evidence="1 2">
    <name type="scientific">Kipferlia bialata</name>
    <dbReference type="NCBI Taxonomy" id="797122"/>
    <lineage>
        <taxon>Eukaryota</taxon>
        <taxon>Metamonada</taxon>
        <taxon>Carpediemonas-like organisms</taxon>
        <taxon>Kipferlia</taxon>
    </lineage>
</organism>
<keyword evidence="2" id="KW-1185">Reference proteome</keyword>
<dbReference type="EMBL" id="BDIP01010576">
    <property type="protein sequence ID" value="GCA65286.1"/>
    <property type="molecule type" value="Genomic_DNA"/>
</dbReference>
<name>A0A391NZX8_9EUKA</name>
<evidence type="ECO:0000313" key="1">
    <source>
        <dbReference type="EMBL" id="GCA65286.1"/>
    </source>
</evidence>